<proteinExistence type="predicted"/>
<evidence type="ECO:0000313" key="3">
    <source>
        <dbReference type="Proteomes" id="UP000309885"/>
    </source>
</evidence>
<sequence length="45" mass="5010">MTRSVAQKPACKELEHNGQRPGHYTPASNLATSRSLLFRRLNNGT</sequence>
<dbReference type="AntiFam" id="ANF00266">
    <property type="entry name" value="DNA repeat translations related to WP_020751851.1"/>
</dbReference>
<accession>A0A5R8LKC0</accession>
<dbReference type="Proteomes" id="UP000309885">
    <property type="component" value="Unassembled WGS sequence"/>
</dbReference>
<gene>
    <name evidence="2" type="ORF">FEI15_13065</name>
</gene>
<dbReference type="EMBL" id="VBWO01000014">
    <property type="protein sequence ID" value="TLF37605.1"/>
    <property type="molecule type" value="Genomic_DNA"/>
</dbReference>
<protein>
    <submittedName>
        <fullName evidence="2">Acetyltransferase</fullName>
    </submittedName>
</protein>
<name>A0A5R8LKC0_LACZE</name>
<feature type="region of interest" description="Disordered" evidence="1">
    <location>
        <begin position="1"/>
        <end position="28"/>
    </location>
</feature>
<evidence type="ECO:0000256" key="1">
    <source>
        <dbReference type="SAM" id="MobiDB-lite"/>
    </source>
</evidence>
<evidence type="ECO:0000313" key="2">
    <source>
        <dbReference type="EMBL" id="TLF37605.1"/>
    </source>
</evidence>
<organism evidence="2 3">
    <name type="scientific">Lacticaseibacillus zeae</name>
    <name type="common">Lactobacillus zeae</name>
    <dbReference type="NCBI Taxonomy" id="57037"/>
    <lineage>
        <taxon>Bacteria</taxon>
        <taxon>Bacillati</taxon>
        <taxon>Bacillota</taxon>
        <taxon>Bacilli</taxon>
        <taxon>Lactobacillales</taxon>
        <taxon>Lactobacillaceae</taxon>
        <taxon>Lacticaseibacillus</taxon>
    </lineage>
</organism>
<dbReference type="GO" id="GO:0016740">
    <property type="term" value="F:transferase activity"/>
    <property type="evidence" value="ECO:0007669"/>
    <property type="project" value="UniProtKB-KW"/>
</dbReference>
<reference evidence="2 3" key="1">
    <citation type="submission" date="2019-05" db="EMBL/GenBank/DDBJ databases">
        <title>Genome-based reclassification of Lactobacillus casei as Lactobacillus casei subsp. casei. subsp.nov., description of Lactobacillus casei subsp. zeae subsp. nov., and emended description of Lactobacillus casei.</title>
        <authorList>
            <person name="Huang C.-H."/>
        </authorList>
    </citation>
    <scope>NUCLEOTIDE SEQUENCE [LARGE SCALE GENOMIC DNA]</scope>
    <source>
        <strain evidence="2 3">CRBIP24.44</strain>
    </source>
</reference>
<keyword evidence="2" id="KW-0808">Transferase</keyword>
<comment type="caution">
    <text evidence="2">The sequence shown here is derived from an EMBL/GenBank/DDBJ whole genome shotgun (WGS) entry which is preliminary data.</text>
</comment>
<dbReference type="NCBIfam" id="NF040509">
    <property type="entry name" value="Lacto_palin_RPT"/>
    <property type="match status" value="1"/>
</dbReference>
<dbReference type="AlphaFoldDB" id="A0A5R8LKC0"/>